<evidence type="ECO:0000313" key="8">
    <source>
        <dbReference type="Proteomes" id="UP000263753"/>
    </source>
</evidence>
<sequence>MIQNSLTSEMNQYHLGMWYAAYRMIISCCMLLIFIITSVQLASDYQHPQLYLYTLIGYFLMGCLQLIGMKNIPVHITQQLTWIFVVDVAVLSLLTFAANGPNLHLSLLFVITIFAASLLLNSRKALVITLIAVISVIYQHFISSLFALSSLNNIGNSVLLAIMFFVVYGCGLVAVRRFQILETLNFHQSIELDRLQNINRYILEQVEMGYLVLDENCHVVLSNPAACTLLGISPLYAFNIYPLYKLQPDLFDILKFDQLQNGEKFQFESQFSSYLVHIEVQKLIVPHQTLTLLVLQDARRINQQVQQLKLAALGQLSASIAHEIRNPLAAIAQANVLFAGSDAEQQQSLSQMISRQTQRIDKIISDTLSMVRNRETHPTEIQLPTFIPQFIKEDLSDISQKIRCHLQSSDLTVCFDESQLRQVLINLIRNAIRHNAPDQNCIELVIQAEGKNIQIDVRDYGSGVALQDIAYLFQPFFSTEITGTGLGLYLSHSFCEANQAKLSYVEQKQGACFRIECPRVYLN</sequence>
<dbReference type="PANTHER" id="PTHR43065">
    <property type="entry name" value="SENSOR HISTIDINE KINASE"/>
    <property type="match status" value="1"/>
</dbReference>
<dbReference type="PROSITE" id="PS50109">
    <property type="entry name" value="HIS_KIN"/>
    <property type="match status" value="1"/>
</dbReference>
<dbReference type="InterPro" id="IPR003594">
    <property type="entry name" value="HATPase_dom"/>
</dbReference>
<organism evidence="6 8">
    <name type="scientific">Acinetobacter chinensis</name>
    <dbReference type="NCBI Taxonomy" id="2004650"/>
    <lineage>
        <taxon>Bacteria</taxon>
        <taxon>Pseudomonadati</taxon>
        <taxon>Pseudomonadota</taxon>
        <taxon>Gammaproteobacteria</taxon>
        <taxon>Moraxellales</taxon>
        <taxon>Moraxellaceae</taxon>
        <taxon>Acinetobacter</taxon>
    </lineage>
</organism>
<feature type="transmembrane region" description="Helical" evidence="4">
    <location>
        <begin position="127"/>
        <end position="148"/>
    </location>
</feature>
<dbReference type="RefSeq" id="WP_087513574.1">
    <property type="nucleotide sequence ID" value="NZ_CP032134.1"/>
</dbReference>
<dbReference type="SUPFAM" id="SSF47384">
    <property type="entry name" value="Homodimeric domain of signal transducing histidine kinase"/>
    <property type="match status" value="1"/>
</dbReference>
<evidence type="ECO:0000259" key="5">
    <source>
        <dbReference type="PROSITE" id="PS50109"/>
    </source>
</evidence>
<dbReference type="Proteomes" id="UP000263753">
    <property type="component" value="Chromosome"/>
</dbReference>
<feature type="transmembrane region" description="Helical" evidence="4">
    <location>
        <begin position="154"/>
        <end position="175"/>
    </location>
</feature>
<dbReference type="CDD" id="cd00075">
    <property type="entry name" value="HATPase"/>
    <property type="match status" value="1"/>
</dbReference>
<dbReference type="KEGG" id="achi:CDG60_02015"/>
<keyword evidence="4" id="KW-0812">Transmembrane</keyword>
<evidence type="ECO:0000313" key="6">
    <source>
        <dbReference type="EMBL" id="AXY55483.1"/>
    </source>
</evidence>
<feature type="transmembrane region" description="Helical" evidence="4">
    <location>
        <begin position="50"/>
        <end position="68"/>
    </location>
</feature>
<evidence type="ECO:0000256" key="4">
    <source>
        <dbReference type="SAM" id="Phobius"/>
    </source>
</evidence>
<dbReference type="CDD" id="cd00082">
    <property type="entry name" value="HisKA"/>
    <property type="match status" value="1"/>
</dbReference>
<evidence type="ECO:0000313" key="9">
    <source>
        <dbReference type="Proteomes" id="UP001278188"/>
    </source>
</evidence>
<dbReference type="InterPro" id="IPR004358">
    <property type="entry name" value="Sig_transdc_His_kin-like_C"/>
</dbReference>
<feature type="transmembrane region" description="Helical" evidence="4">
    <location>
        <begin position="20"/>
        <end position="38"/>
    </location>
</feature>
<evidence type="ECO:0000313" key="7">
    <source>
        <dbReference type="EMBL" id="MDV2470412.1"/>
    </source>
</evidence>
<dbReference type="Gene3D" id="3.30.565.10">
    <property type="entry name" value="Histidine kinase-like ATPase, C-terminal domain"/>
    <property type="match status" value="1"/>
</dbReference>
<dbReference type="EC" id="2.7.13.3" evidence="2"/>
<dbReference type="Pfam" id="PF00512">
    <property type="entry name" value="HisKA"/>
    <property type="match status" value="1"/>
</dbReference>
<dbReference type="SMART" id="SM00387">
    <property type="entry name" value="HATPase_c"/>
    <property type="match status" value="1"/>
</dbReference>
<dbReference type="Gene3D" id="3.30.450.20">
    <property type="entry name" value="PAS domain"/>
    <property type="match status" value="1"/>
</dbReference>
<dbReference type="InterPro" id="IPR005467">
    <property type="entry name" value="His_kinase_dom"/>
</dbReference>
<dbReference type="InterPro" id="IPR036097">
    <property type="entry name" value="HisK_dim/P_sf"/>
</dbReference>
<evidence type="ECO:0000256" key="1">
    <source>
        <dbReference type="ARBA" id="ARBA00000085"/>
    </source>
</evidence>
<dbReference type="PANTHER" id="PTHR43065:SF52">
    <property type="entry name" value="SENSOR PROTEIN KINASE PILS"/>
    <property type="match status" value="1"/>
</dbReference>
<reference evidence="7 9" key="3">
    <citation type="submission" date="2023-06" db="EMBL/GenBank/DDBJ databases">
        <title>Genomic Analysis of Acinetobacter Strains Recovered from South Australian Aquatic Samples provides Insights into the Circulation of Antibiotic Resistance determinants in the Environment.</title>
        <authorList>
            <person name="Tobin L."/>
            <person name="Jarocki V.M."/>
            <person name="Kenyon J."/>
            <person name="Drigo B."/>
            <person name="Donner E."/>
            <person name="Djordjevic S.P."/>
            <person name="Hamidian M."/>
        </authorList>
    </citation>
    <scope>NUCLEOTIDE SEQUENCE [LARGE SCALE GENOMIC DNA]</scope>
    <source>
        <strain evidence="7 9">SAAc652</strain>
    </source>
</reference>
<dbReference type="SUPFAM" id="SSF55874">
    <property type="entry name" value="ATPase domain of HSP90 chaperone/DNA topoisomerase II/histidine kinase"/>
    <property type="match status" value="1"/>
</dbReference>
<protein>
    <recommendedName>
        <fullName evidence="2">histidine kinase</fullName>
        <ecNumber evidence="2">2.7.13.3</ecNumber>
    </recommendedName>
</protein>
<dbReference type="Gene3D" id="1.10.287.130">
    <property type="match status" value="1"/>
</dbReference>
<evidence type="ECO:0000256" key="2">
    <source>
        <dbReference type="ARBA" id="ARBA00012438"/>
    </source>
</evidence>
<feature type="transmembrane region" description="Helical" evidence="4">
    <location>
        <begin position="103"/>
        <end position="120"/>
    </location>
</feature>
<keyword evidence="6" id="KW-0418">Kinase</keyword>
<dbReference type="PRINTS" id="PR00344">
    <property type="entry name" value="BCTRLSENSOR"/>
</dbReference>
<dbReference type="EMBL" id="JASVDY010000008">
    <property type="protein sequence ID" value="MDV2470412.1"/>
    <property type="molecule type" value="Genomic_DNA"/>
</dbReference>
<evidence type="ECO:0000256" key="3">
    <source>
        <dbReference type="ARBA" id="ARBA00022553"/>
    </source>
</evidence>
<keyword evidence="4" id="KW-0472">Membrane</keyword>
<keyword evidence="6" id="KW-0808">Transferase</keyword>
<keyword evidence="7" id="KW-0547">Nucleotide-binding</keyword>
<dbReference type="InterPro" id="IPR036890">
    <property type="entry name" value="HATPase_C_sf"/>
</dbReference>
<keyword evidence="9" id="KW-1185">Reference proteome</keyword>
<reference evidence="6" key="2">
    <citation type="journal article" date="2019" name="J. Microbiol.">
        <title>Acinetobacter chinensis, a novel Acinetobacter species, carrying blaNDM-1, recovered from hospital sewage.</title>
        <authorList>
            <person name="Hu Y."/>
            <person name="Feng Y."/>
            <person name="Qin J."/>
            <person name="Zhang X."/>
            <person name="Zong Z."/>
        </authorList>
    </citation>
    <scope>NUCLEOTIDE SEQUENCE</scope>
    <source>
        <strain evidence="6">WCHAc010005</strain>
    </source>
</reference>
<dbReference type="GO" id="GO:0005524">
    <property type="term" value="F:ATP binding"/>
    <property type="evidence" value="ECO:0007669"/>
    <property type="project" value="UniProtKB-KW"/>
</dbReference>
<keyword evidence="7" id="KW-0067">ATP-binding</keyword>
<comment type="catalytic activity">
    <reaction evidence="1">
        <text>ATP + protein L-histidine = ADP + protein N-phospho-L-histidine.</text>
        <dbReference type="EC" id="2.7.13.3"/>
    </reaction>
</comment>
<keyword evidence="3" id="KW-0597">Phosphoprotein</keyword>
<proteinExistence type="predicted"/>
<accession>A0A3B7LYT6</accession>
<dbReference type="Pfam" id="PF25323">
    <property type="entry name" value="6TM_PilS"/>
    <property type="match status" value="1"/>
</dbReference>
<keyword evidence="4" id="KW-1133">Transmembrane helix</keyword>
<dbReference type="SMART" id="SM00388">
    <property type="entry name" value="HisKA"/>
    <property type="match status" value="1"/>
</dbReference>
<name>A0A3B7LYT6_9GAMM</name>
<feature type="transmembrane region" description="Helical" evidence="4">
    <location>
        <begin position="80"/>
        <end position="97"/>
    </location>
</feature>
<reference evidence="8" key="1">
    <citation type="submission" date="2018-09" db="EMBL/GenBank/DDBJ databases">
        <title>The complete genome of Acinetobacter sp. strain WCHAc010005.</title>
        <authorList>
            <person name="Hu Y."/>
            <person name="Long H."/>
            <person name="Feng Y."/>
            <person name="Zong Z."/>
        </authorList>
    </citation>
    <scope>NUCLEOTIDE SEQUENCE [LARGE SCALE GENOMIC DNA]</scope>
    <source>
        <strain evidence="8">WCHAc010005</strain>
    </source>
</reference>
<gene>
    <name evidence="6" type="ORF">CDG60_02015</name>
    <name evidence="7" type="ORF">QR674_15645</name>
</gene>
<dbReference type="Proteomes" id="UP001278188">
    <property type="component" value="Unassembled WGS sequence"/>
</dbReference>
<feature type="domain" description="Histidine kinase" evidence="5">
    <location>
        <begin position="319"/>
        <end position="521"/>
    </location>
</feature>
<dbReference type="InterPro" id="IPR003661">
    <property type="entry name" value="HisK_dim/P_dom"/>
</dbReference>
<dbReference type="AlphaFoldDB" id="A0A3B7LYT6"/>
<dbReference type="Pfam" id="PF02518">
    <property type="entry name" value="HATPase_c"/>
    <property type="match status" value="1"/>
</dbReference>
<dbReference type="GO" id="GO:0000155">
    <property type="term" value="F:phosphorelay sensor kinase activity"/>
    <property type="evidence" value="ECO:0007669"/>
    <property type="project" value="InterPro"/>
</dbReference>
<dbReference type="EMBL" id="CP032134">
    <property type="protein sequence ID" value="AXY55483.1"/>
    <property type="molecule type" value="Genomic_DNA"/>
</dbReference>